<evidence type="ECO:0000259" key="1">
    <source>
        <dbReference type="Pfam" id="PF01755"/>
    </source>
</evidence>
<name>A0A8J7CL99_9RHOB</name>
<sequence length="262" mass="29742">MGKVFTQVINLDDSTDRMSHAAGQMAAAGLDFSRCPGIDGRGRSWARFLPLYIPPLNYLWFGRHLTGGELGCYMSHLRAARAFLKSGARYGLVFEDDCVLQPEFRETLHSLVDALEAGACPGWRLINLGKLPHKPEIHTAPMRPLAGVAEQHLLRCYDFPLTLHGVMWSRRGALDFLLRGWLVMGTVDNWLRSDLAIFGGGYCLSVPIVRQRQRESVICSEPGADEIRQATGRKQGWWKTRSQVRARNRRLWGMRRRRRQGL</sequence>
<comment type="caution">
    <text evidence="2">The sequence shown here is derived from an EMBL/GenBank/DDBJ whole genome shotgun (WGS) entry which is preliminary data.</text>
</comment>
<gene>
    <name evidence="2" type="ORF">ICN82_15930</name>
</gene>
<dbReference type="Pfam" id="PF01755">
    <property type="entry name" value="Glyco_transf_25"/>
    <property type="match status" value="1"/>
</dbReference>
<dbReference type="RefSeq" id="WP_193184587.1">
    <property type="nucleotide sequence ID" value="NZ_JACVXA010000055.1"/>
</dbReference>
<evidence type="ECO:0000313" key="2">
    <source>
        <dbReference type="EMBL" id="MBE3639691.1"/>
    </source>
</evidence>
<accession>A0A8J7CL99</accession>
<dbReference type="CDD" id="cd06532">
    <property type="entry name" value="Glyco_transf_25"/>
    <property type="match status" value="1"/>
</dbReference>
<evidence type="ECO:0000313" key="3">
    <source>
        <dbReference type="Proteomes" id="UP000609121"/>
    </source>
</evidence>
<dbReference type="Proteomes" id="UP000609121">
    <property type="component" value="Unassembled WGS sequence"/>
</dbReference>
<keyword evidence="3" id="KW-1185">Reference proteome</keyword>
<reference evidence="2" key="1">
    <citation type="submission" date="2020-09" db="EMBL/GenBank/DDBJ databases">
        <title>A novel bacterium of genus Mangrovicoccus, isolated from South China Sea.</title>
        <authorList>
            <person name="Huang H."/>
            <person name="Mo K."/>
            <person name="Hu Y."/>
        </authorList>
    </citation>
    <scope>NUCLEOTIDE SEQUENCE</scope>
    <source>
        <strain evidence="2">HB182678</strain>
    </source>
</reference>
<protein>
    <submittedName>
        <fullName evidence="2">Glycosyltransferase family 25 protein</fullName>
    </submittedName>
</protein>
<feature type="domain" description="Glycosyl transferase family 25" evidence="1">
    <location>
        <begin position="8"/>
        <end position="115"/>
    </location>
</feature>
<proteinExistence type="predicted"/>
<dbReference type="AlphaFoldDB" id="A0A8J7CL99"/>
<organism evidence="2 3">
    <name type="scientific">Mangrovicoccus algicola</name>
    <dbReference type="NCBI Taxonomy" id="2771008"/>
    <lineage>
        <taxon>Bacteria</taxon>
        <taxon>Pseudomonadati</taxon>
        <taxon>Pseudomonadota</taxon>
        <taxon>Alphaproteobacteria</taxon>
        <taxon>Rhodobacterales</taxon>
        <taxon>Paracoccaceae</taxon>
        <taxon>Mangrovicoccus</taxon>
    </lineage>
</organism>
<dbReference type="InterPro" id="IPR002654">
    <property type="entry name" value="Glyco_trans_25"/>
</dbReference>
<dbReference type="EMBL" id="JACVXA010000055">
    <property type="protein sequence ID" value="MBE3639691.1"/>
    <property type="molecule type" value="Genomic_DNA"/>
</dbReference>